<evidence type="ECO:0000256" key="6">
    <source>
        <dbReference type="RuleBase" id="RU361277"/>
    </source>
</evidence>
<dbReference type="InterPro" id="IPR011032">
    <property type="entry name" value="GroES-like_sf"/>
</dbReference>
<dbReference type="SUPFAM" id="SSF50129">
    <property type="entry name" value="GroES-like"/>
    <property type="match status" value="1"/>
</dbReference>
<dbReference type="Gene3D" id="3.90.180.10">
    <property type="entry name" value="Medium-chain alcohol dehydrogenases, catalytic domain"/>
    <property type="match status" value="1"/>
</dbReference>
<feature type="domain" description="Alcohol dehydrogenase-like C-terminal" evidence="7">
    <location>
        <begin position="201"/>
        <end position="322"/>
    </location>
</feature>
<evidence type="ECO:0000259" key="7">
    <source>
        <dbReference type="Pfam" id="PF00107"/>
    </source>
</evidence>
<dbReference type="PANTHER" id="PTHR43350">
    <property type="entry name" value="NAD-DEPENDENT ALCOHOL DEHYDROGENASE"/>
    <property type="match status" value="1"/>
</dbReference>
<dbReference type="InterPro" id="IPR013154">
    <property type="entry name" value="ADH-like_N"/>
</dbReference>
<dbReference type="CDD" id="cd08278">
    <property type="entry name" value="benzyl_alcohol_DH"/>
    <property type="match status" value="1"/>
</dbReference>
<evidence type="ECO:0000256" key="5">
    <source>
        <dbReference type="ARBA" id="ARBA00023002"/>
    </source>
</evidence>
<organism evidence="9 10">
    <name type="scientific">Streptomyces iconiensis</name>
    <dbReference type="NCBI Taxonomy" id="1384038"/>
    <lineage>
        <taxon>Bacteria</taxon>
        <taxon>Bacillati</taxon>
        <taxon>Actinomycetota</taxon>
        <taxon>Actinomycetes</taxon>
        <taxon>Kitasatosporales</taxon>
        <taxon>Streptomycetaceae</taxon>
        <taxon>Streptomyces</taxon>
    </lineage>
</organism>
<evidence type="ECO:0000256" key="1">
    <source>
        <dbReference type="ARBA" id="ARBA00001947"/>
    </source>
</evidence>
<reference evidence="9 10" key="1">
    <citation type="submission" date="2023-05" db="EMBL/GenBank/DDBJ databases">
        <title>Streptantibioticus silvisoli sp. nov., acidotolerant actinomycetes 1 from pine litter.</title>
        <authorList>
            <person name="Swiecimska M."/>
            <person name="Golinska P."/>
            <person name="Sangal V."/>
            <person name="Wachnowicz B."/>
            <person name="Goodfellow M."/>
        </authorList>
    </citation>
    <scope>NUCLEOTIDE SEQUENCE [LARGE SCALE GENOMIC DNA]</scope>
    <source>
        <strain evidence="9 10">DSM 42109</strain>
    </source>
</reference>
<dbReference type="Pfam" id="PF00107">
    <property type="entry name" value="ADH_zinc_N"/>
    <property type="match status" value="1"/>
</dbReference>
<keyword evidence="10" id="KW-1185">Reference proteome</keyword>
<evidence type="ECO:0000313" key="9">
    <source>
        <dbReference type="EMBL" id="MDJ1138524.1"/>
    </source>
</evidence>
<dbReference type="Pfam" id="PF08240">
    <property type="entry name" value="ADH_N"/>
    <property type="match status" value="1"/>
</dbReference>
<dbReference type="InterPro" id="IPR013149">
    <property type="entry name" value="ADH-like_C"/>
</dbReference>
<dbReference type="InterPro" id="IPR002328">
    <property type="entry name" value="ADH_Zn_CS"/>
</dbReference>
<accession>A0ABT7AB13</accession>
<dbReference type="PROSITE" id="PS00059">
    <property type="entry name" value="ADH_ZINC"/>
    <property type="match status" value="1"/>
</dbReference>
<evidence type="ECO:0000256" key="3">
    <source>
        <dbReference type="ARBA" id="ARBA00022723"/>
    </source>
</evidence>
<comment type="caution">
    <text evidence="9">The sequence shown here is derived from an EMBL/GenBank/DDBJ whole genome shotgun (WGS) entry which is preliminary data.</text>
</comment>
<comment type="cofactor">
    <cofactor evidence="1 6">
        <name>Zn(2+)</name>
        <dbReference type="ChEBI" id="CHEBI:29105"/>
    </cofactor>
</comment>
<comment type="similarity">
    <text evidence="2 6">Belongs to the zinc-containing alcohol dehydrogenase family.</text>
</comment>
<protein>
    <submittedName>
        <fullName evidence="9">NAD(P)-dependent alcohol dehydrogenase</fullName>
    </submittedName>
</protein>
<dbReference type="PANTHER" id="PTHR43350:SF17">
    <property type="entry name" value="NAD-DEPENDENT ALCOHOL DEHYDROGENASE"/>
    <property type="match status" value="1"/>
</dbReference>
<evidence type="ECO:0000256" key="2">
    <source>
        <dbReference type="ARBA" id="ARBA00008072"/>
    </source>
</evidence>
<sequence length="374" mass="38198">MSMRTRAAVARPGSGTFVWEDVTLDDPRPDEALVRIVGAGICHTDIAARAGQVPTPLPAVFGHEGAGVVEAVGSEVTGLAPGDSVVLSFSSCGRCLACRRGHPASCEHFFARNFGGARPDGSTPVHAADGSDLGGRFFGQSSFAEHAVVDARCAVPVLADTEDELALLAPLGCAVQTGAGTVLNVLRPGAGSTVAVFGAGAVGLSAVLGATLTLAERVIAIDILPSRLELALELGATHVINGRTEDVQARLDEITGGRGVTGAVESSGVPELLRQAVDSLATGNGTVAVVGTPPLGTEGTFDINSLVVHGRSIRGVAEGDSDLVGFVPALVGLSRSGRFPFERMIRTYPPERINEAAADAASGEVVKPLLCFRP</sequence>
<keyword evidence="5" id="KW-0560">Oxidoreductase</keyword>
<keyword evidence="3 6" id="KW-0479">Metal-binding</keyword>
<dbReference type="Gene3D" id="3.40.50.720">
    <property type="entry name" value="NAD(P)-binding Rossmann-like Domain"/>
    <property type="match status" value="1"/>
</dbReference>
<evidence type="ECO:0000313" key="10">
    <source>
        <dbReference type="Proteomes" id="UP001214441"/>
    </source>
</evidence>
<evidence type="ECO:0000256" key="4">
    <source>
        <dbReference type="ARBA" id="ARBA00022833"/>
    </source>
</evidence>
<proteinExistence type="inferred from homology"/>
<dbReference type="RefSeq" id="WP_274041517.1">
    <property type="nucleotide sequence ID" value="NZ_JANCPR020000096.1"/>
</dbReference>
<keyword evidence="4 6" id="KW-0862">Zinc</keyword>
<dbReference type="Proteomes" id="UP001214441">
    <property type="component" value="Unassembled WGS sequence"/>
</dbReference>
<dbReference type="EMBL" id="JANCPR020000096">
    <property type="protein sequence ID" value="MDJ1138524.1"/>
    <property type="molecule type" value="Genomic_DNA"/>
</dbReference>
<feature type="domain" description="Alcohol dehydrogenase-like N-terminal" evidence="8">
    <location>
        <begin position="29"/>
        <end position="157"/>
    </location>
</feature>
<gene>
    <name evidence="9" type="ORF">NMN56_042530</name>
</gene>
<dbReference type="InterPro" id="IPR036291">
    <property type="entry name" value="NAD(P)-bd_dom_sf"/>
</dbReference>
<name>A0ABT7AB13_9ACTN</name>
<evidence type="ECO:0000259" key="8">
    <source>
        <dbReference type="Pfam" id="PF08240"/>
    </source>
</evidence>
<dbReference type="SUPFAM" id="SSF51735">
    <property type="entry name" value="NAD(P)-binding Rossmann-fold domains"/>
    <property type="match status" value="1"/>
</dbReference>